<dbReference type="InterPro" id="IPR026741">
    <property type="entry name" value="SNO"/>
</dbReference>
<feature type="domain" description="SBNO alpha/beta" evidence="3">
    <location>
        <begin position="352"/>
        <end position="455"/>
    </location>
</feature>
<comment type="caution">
    <text evidence="4">The sequence shown here is derived from an EMBL/GenBank/DDBJ whole genome shotgun (WGS) entry which is preliminary data.</text>
</comment>
<accession>A0AA35R388</accession>
<keyword evidence="5" id="KW-1185">Reference proteome</keyword>
<feature type="domain" description="Strawberry notch helicase C" evidence="2">
    <location>
        <begin position="15"/>
        <end position="295"/>
    </location>
</feature>
<dbReference type="InterPro" id="IPR026937">
    <property type="entry name" value="SBNO_Helicase_C_dom"/>
</dbReference>
<sequence length="487" mass="54230">MLLECIAKIDLPNSPLDELIDQLGGPGNVAEMTGRKGRLVRAKGNGDRVHYELRDKGICTLESLNNNERSSFMDGKKLIAIISDAASTGISLHSDLGAKNRRRRLHITMELPWSADKAVQQLGRSHRANQHSGPLYMLMTTNVGGERRFAAAVAKRLQTLGALTKGDRRAATGAEFSEFNFDTAYGRSALRQMYNSLRTMQMVGGVNLQKVCSLSGCDPSITPEQFFSSLQSNMEAMGMNEMKEGDTGDVGRFLNRLLGLKILNQNMMFVYFCECLSVVISTAKREGRFNEGVTDIQAQSIVMVREPKEVFKDYKLSHVPTMHTHVVVDRGVGWDMALQLYEEQAAEHKSEVADQSSPAAGRGSGFYCSRREQYHQHLYLLALQKENSPHLFNIVRPNTGRSFFEETKADLLSKYVKIPPEKAEKGWKTQYEMTKKHCIHGSHCNNKSTCLVGSRLTYIHLLSGGNLAAAVSTREHSGPQSPWHGTQ</sequence>
<protein>
    <submittedName>
        <fullName evidence="4">Protein FORGETTER 1</fullName>
    </submittedName>
</protein>
<dbReference type="InterPro" id="IPR057332">
    <property type="entry name" value="SBNO_a/b_dom"/>
</dbReference>
<gene>
    <name evidence="4" type="ORF">GBAR_LOCUS3420</name>
</gene>
<evidence type="ECO:0000313" key="4">
    <source>
        <dbReference type="EMBL" id="CAI8002562.1"/>
    </source>
</evidence>
<dbReference type="GO" id="GO:0042393">
    <property type="term" value="F:histone binding"/>
    <property type="evidence" value="ECO:0007669"/>
    <property type="project" value="TreeGrafter"/>
</dbReference>
<organism evidence="4 5">
    <name type="scientific">Geodia barretti</name>
    <name type="common">Barrett's horny sponge</name>
    <dbReference type="NCBI Taxonomy" id="519541"/>
    <lineage>
        <taxon>Eukaryota</taxon>
        <taxon>Metazoa</taxon>
        <taxon>Porifera</taxon>
        <taxon>Demospongiae</taxon>
        <taxon>Heteroscleromorpha</taxon>
        <taxon>Tetractinellida</taxon>
        <taxon>Astrophorina</taxon>
        <taxon>Geodiidae</taxon>
        <taxon>Geodia</taxon>
    </lineage>
</organism>
<dbReference type="PANTHER" id="PTHR12706">
    <property type="entry name" value="STRAWBERRY NOTCH-RELATED"/>
    <property type="match status" value="1"/>
</dbReference>
<evidence type="ECO:0000259" key="2">
    <source>
        <dbReference type="Pfam" id="PF13871"/>
    </source>
</evidence>
<dbReference type="GO" id="GO:0031490">
    <property type="term" value="F:chromatin DNA binding"/>
    <property type="evidence" value="ECO:0007669"/>
    <property type="project" value="TreeGrafter"/>
</dbReference>
<dbReference type="InterPro" id="IPR027417">
    <property type="entry name" value="P-loop_NTPase"/>
</dbReference>
<dbReference type="Gene3D" id="3.40.50.300">
    <property type="entry name" value="P-loop containing nucleotide triphosphate hydrolases"/>
    <property type="match status" value="1"/>
</dbReference>
<evidence type="ECO:0000259" key="3">
    <source>
        <dbReference type="Pfam" id="PF25373"/>
    </source>
</evidence>
<dbReference type="Proteomes" id="UP001174909">
    <property type="component" value="Unassembled WGS sequence"/>
</dbReference>
<comment type="similarity">
    <text evidence="1">Belongs to the SBNO family.</text>
</comment>
<dbReference type="PANTHER" id="PTHR12706:SF33">
    <property type="entry name" value="PROTEIN WITH HELICASE_C DOMAIN"/>
    <property type="match status" value="1"/>
</dbReference>
<evidence type="ECO:0000256" key="1">
    <source>
        <dbReference type="ARBA" id="ARBA00006992"/>
    </source>
</evidence>
<reference evidence="4" key="1">
    <citation type="submission" date="2023-03" db="EMBL/GenBank/DDBJ databases">
        <authorList>
            <person name="Steffen K."/>
            <person name="Cardenas P."/>
        </authorList>
    </citation>
    <scope>NUCLEOTIDE SEQUENCE</scope>
</reference>
<dbReference type="EMBL" id="CASHTH010000485">
    <property type="protein sequence ID" value="CAI8002562.1"/>
    <property type="molecule type" value="Genomic_DNA"/>
</dbReference>
<dbReference type="Pfam" id="PF13871">
    <property type="entry name" value="Helicase_C_4"/>
    <property type="match status" value="1"/>
</dbReference>
<name>A0AA35R388_GEOBA</name>
<dbReference type="GO" id="GO:0006355">
    <property type="term" value="P:regulation of DNA-templated transcription"/>
    <property type="evidence" value="ECO:0007669"/>
    <property type="project" value="InterPro"/>
</dbReference>
<dbReference type="AlphaFoldDB" id="A0AA35R388"/>
<dbReference type="Pfam" id="PF25373">
    <property type="entry name" value="SBNO"/>
    <property type="match status" value="1"/>
</dbReference>
<evidence type="ECO:0000313" key="5">
    <source>
        <dbReference type="Proteomes" id="UP001174909"/>
    </source>
</evidence>
<proteinExistence type="inferred from homology"/>
<dbReference type="GO" id="GO:0005634">
    <property type="term" value="C:nucleus"/>
    <property type="evidence" value="ECO:0007669"/>
    <property type="project" value="TreeGrafter"/>
</dbReference>
<dbReference type="SUPFAM" id="SSF52540">
    <property type="entry name" value="P-loop containing nucleoside triphosphate hydrolases"/>
    <property type="match status" value="1"/>
</dbReference>